<keyword evidence="1" id="KW-0175">Coiled coil</keyword>
<feature type="coiled-coil region" evidence="1">
    <location>
        <begin position="28"/>
        <end position="103"/>
    </location>
</feature>
<sequence length="346" mass="40653">MEAETFKLEHQTCIAETDILKNDFGLHKHESEIKIKELTLENKNCTRQITHLNEKLIKFEGGKFPGNAEFGVIDGFEEWKLQYENTVKERNECEEKLKIFEATQNSFMSFYYRLENYLLMSDCEKAIAEITMFKQKINNQTTTLNDINLHENDVILKNSGMAKSENSPMAQYGRNKTYETLNKIKEEISILQKELCDYRQNNSLLLQHILERNDEMKKFKDSEAICKSLVISLNEKMAQLLQTLEEKEIEVRGLKEKVDFVIPFENQNRTLTAQIESLAQIKSDEDIINKCEGLQSYLKDILVMLKKNKEKCEEKFLDKIDENHIIEKRADLTFMSKKNVHIRQNK</sequence>
<organism evidence="2 3">
    <name type="scientific">Panagrolaimus davidi</name>
    <dbReference type="NCBI Taxonomy" id="227884"/>
    <lineage>
        <taxon>Eukaryota</taxon>
        <taxon>Metazoa</taxon>
        <taxon>Ecdysozoa</taxon>
        <taxon>Nematoda</taxon>
        <taxon>Chromadorea</taxon>
        <taxon>Rhabditida</taxon>
        <taxon>Tylenchina</taxon>
        <taxon>Panagrolaimomorpha</taxon>
        <taxon>Panagrolaimoidea</taxon>
        <taxon>Panagrolaimidae</taxon>
        <taxon>Panagrolaimus</taxon>
    </lineage>
</organism>
<reference evidence="3" key="1">
    <citation type="submission" date="2022-11" db="UniProtKB">
        <authorList>
            <consortium name="WormBaseParasite"/>
        </authorList>
    </citation>
    <scope>IDENTIFICATION</scope>
</reference>
<dbReference type="AlphaFoldDB" id="A0A914P5V6"/>
<evidence type="ECO:0000313" key="2">
    <source>
        <dbReference type="Proteomes" id="UP000887578"/>
    </source>
</evidence>
<dbReference type="WBParaSite" id="PDA_v2.g10466.t1">
    <property type="protein sequence ID" value="PDA_v2.g10466.t1"/>
    <property type="gene ID" value="PDA_v2.g10466"/>
</dbReference>
<evidence type="ECO:0000256" key="1">
    <source>
        <dbReference type="SAM" id="Coils"/>
    </source>
</evidence>
<dbReference type="Proteomes" id="UP000887578">
    <property type="component" value="Unplaced"/>
</dbReference>
<protein>
    <submittedName>
        <fullName evidence="3">Uncharacterized protein</fullName>
    </submittedName>
</protein>
<proteinExistence type="predicted"/>
<feature type="coiled-coil region" evidence="1">
    <location>
        <begin position="230"/>
        <end position="257"/>
    </location>
</feature>
<accession>A0A914P5V6</accession>
<evidence type="ECO:0000313" key="3">
    <source>
        <dbReference type="WBParaSite" id="PDA_v2.g10466.t1"/>
    </source>
</evidence>
<name>A0A914P5V6_9BILA</name>
<keyword evidence="2" id="KW-1185">Reference proteome</keyword>